<feature type="transmembrane region" description="Helical" evidence="7">
    <location>
        <begin position="144"/>
        <end position="164"/>
    </location>
</feature>
<dbReference type="GO" id="GO:0055085">
    <property type="term" value="P:transmembrane transport"/>
    <property type="evidence" value="ECO:0007669"/>
    <property type="project" value="InterPro"/>
</dbReference>
<evidence type="ECO:0000256" key="7">
    <source>
        <dbReference type="RuleBase" id="RU363032"/>
    </source>
</evidence>
<dbReference type="PANTHER" id="PTHR43744:SF9">
    <property type="entry name" value="POLYGALACTURONAN_RHAMNOGALACTURONAN TRANSPORT SYSTEM PERMEASE PROTEIN YTCP"/>
    <property type="match status" value="1"/>
</dbReference>
<keyword evidence="10" id="KW-1185">Reference proteome</keyword>
<dbReference type="EMBL" id="JACJVP010000011">
    <property type="protein sequence ID" value="MBB6670659.1"/>
    <property type="molecule type" value="Genomic_DNA"/>
</dbReference>
<comment type="caution">
    <text evidence="9">The sequence shown here is derived from an EMBL/GenBank/DDBJ whole genome shotgun (WGS) entry which is preliminary data.</text>
</comment>
<comment type="subcellular location">
    <subcellularLocation>
        <location evidence="1 7">Cell membrane</location>
        <topology evidence="1 7">Multi-pass membrane protein</topology>
    </subcellularLocation>
</comment>
<keyword evidence="3" id="KW-1003">Cell membrane</keyword>
<keyword evidence="2 7" id="KW-0813">Transport</keyword>
<feature type="transmembrane region" description="Helical" evidence="7">
    <location>
        <begin position="81"/>
        <end position="100"/>
    </location>
</feature>
<keyword evidence="5 7" id="KW-1133">Transmembrane helix</keyword>
<name>A0A7X0VFI7_9BACL</name>
<evidence type="ECO:0000313" key="10">
    <source>
        <dbReference type="Proteomes" id="UP000547209"/>
    </source>
</evidence>
<feature type="domain" description="ABC transmembrane type-1" evidence="8">
    <location>
        <begin position="77"/>
        <end position="279"/>
    </location>
</feature>
<reference evidence="9 10" key="1">
    <citation type="submission" date="2020-08" db="EMBL/GenBank/DDBJ databases">
        <title>Cohnella phylogeny.</title>
        <authorList>
            <person name="Dunlap C."/>
        </authorList>
    </citation>
    <scope>NUCLEOTIDE SEQUENCE [LARGE SCALE GENOMIC DNA]</scope>
    <source>
        <strain evidence="9 10">DSM 28246</strain>
    </source>
</reference>
<dbReference type="Proteomes" id="UP000547209">
    <property type="component" value="Unassembled WGS sequence"/>
</dbReference>
<feature type="transmembrane region" description="Helical" evidence="7">
    <location>
        <begin position="12"/>
        <end position="34"/>
    </location>
</feature>
<comment type="similarity">
    <text evidence="7">Belongs to the binding-protein-dependent transport system permease family.</text>
</comment>
<dbReference type="RefSeq" id="WP_185142151.1">
    <property type="nucleotide sequence ID" value="NZ_JACJVP010000011.1"/>
</dbReference>
<gene>
    <name evidence="9" type="ORF">H7C19_08150</name>
</gene>
<dbReference type="CDD" id="cd06261">
    <property type="entry name" value="TM_PBP2"/>
    <property type="match status" value="1"/>
</dbReference>
<organism evidence="9 10">
    <name type="scientific">Cohnella nanjingensis</name>
    <dbReference type="NCBI Taxonomy" id="1387779"/>
    <lineage>
        <taxon>Bacteria</taxon>
        <taxon>Bacillati</taxon>
        <taxon>Bacillota</taxon>
        <taxon>Bacilli</taxon>
        <taxon>Bacillales</taxon>
        <taxon>Paenibacillaceae</taxon>
        <taxon>Cohnella</taxon>
    </lineage>
</organism>
<feature type="transmembrane region" description="Helical" evidence="7">
    <location>
        <begin position="112"/>
        <end position="132"/>
    </location>
</feature>
<protein>
    <submittedName>
        <fullName evidence="9">Carbohydrate ABC transporter permease</fullName>
    </submittedName>
</protein>
<keyword evidence="4 7" id="KW-0812">Transmembrane</keyword>
<evidence type="ECO:0000259" key="8">
    <source>
        <dbReference type="PROSITE" id="PS50928"/>
    </source>
</evidence>
<proteinExistence type="inferred from homology"/>
<dbReference type="SUPFAM" id="SSF161098">
    <property type="entry name" value="MetI-like"/>
    <property type="match status" value="1"/>
</dbReference>
<evidence type="ECO:0000256" key="4">
    <source>
        <dbReference type="ARBA" id="ARBA00022692"/>
    </source>
</evidence>
<evidence type="ECO:0000313" key="9">
    <source>
        <dbReference type="EMBL" id="MBB6670659.1"/>
    </source>
</evidence>
<evidence type="ECO:0000256" key="1">
    <source>
        <dbReference type="ARBA" id="ARBA00004651"/>
    </source>
</evidence>
<evidence type="ECO:0000256" key="6">
    <source>
        <dbReference type="ARBA" id="ARBA00023136"/>
    </source>
</evidence>
<dbReference type="Gene3D" id="1.10.3720.10">
    <property type="entry name" value="MetI-like"/>
    <property type="match status" value="1"/>
</dbReference>
<evidence type="ECO:0000256" key="5">
    <source>
        <dbReference type="ARBA" id="ARBA00022989"/>
    </source>
</evidence>
<dbReference type="InterPro" id="IPR035906">
    <property type="entry name" value="MetI-like_sf"/>
</dbReference>
<dbReference type="Pfam" id="PF00528">
    <property type="entry name" value="BPD_transp_1"/>
    <property type="match status" value="1"/>
</dbReference>
<sequence length="300" mass="33530">MNAEVRRSRADVVYDTVNVAFLALLLIIVLYPLYFVVIASFSDPSAVGTGKVILFPKGFNFNGYDLIFKYDQLWVGYRNTVIYTIGGTALSVSLTLMTAYAFSRKDMAGRGFIVTLFIIPMFIHGGLIPTYLLVREMHMIDNPLIVMILGCVSMWNIIITRTFFQTTIPQELFEAAKIDGCGNIGYFTKVVLPLSKAIIAVLVVFSAVGQWNSFFNALIYLNDRNLIPLQLVLREILTSQTQMMQQLELGIGDQDMAEKTFLAESVKYGIIIVSSLPVLCIYPFAQKYFVKGVMIGSLKG</sequence>
<feature type="transmembrane region" description="Helical" evidence="7">
    <location>
        <begin position="197"/>
        <end position="221"/>
    </location>
</feature>
<dbReference type="AlphaFoldDB" id="A0A7X0VFI7"/>
<dbReference type="PANTHER" id="PTHR43744">
    <property type="entry name" value="ABC TRANSPORTER PERMEASE PROTEIN MG189-RELATED-RELATED"/>
    <property type="match status" value="1"/>
</dbReference>
<evidence type="ECO:0000256" key="2">
    <source>
        <dbReference type="ARBA" id="ARBA00022448"/>
    </source>
</evidence>
<keyword evidence="6 7" id="KW-0472">Membrane</keyword>
<dbReference type="PROSITE" id="PS50928">
    <property type="entry name" value="ABC_TM1"/>
    <property type="match status" value="1"/>
</dbReference>
<accession>A0A7X0VFI7</accession>
<dbReference type="GO" id="GO:0005886">
    <property type="term" value="C:plasma membrane"/>
    <property type="evidence" value="ECO:0007669"/>
    <property type="project" value="UniProtKB-SubCell"/>
</dbReference>
<evidence type="ECO:0000256" key="3">
    <source>
        <dbReference type="ARBA" id="ARBA00022475"/>
    </source>
</evidence>
<dbReference type="InterPro" id="IPR000515">
    <property type="entry name" value="MetI-like"/>
</dbReference>
<feature type="transmembrane region" description="Helical" evidence="7">
    <location>
        <begin position="266"/>
        <end position="285"/>
    </location>
</feature>